<dbReference type="EMBL" id="JARAKH010000057">
    <property type="protein sequence ID" value="KAK8375204.1"/>
    <property type="molecule type" value="Genomic_DNA"/>
</dbReference>
<dbReference type="AlphaFoldDB" id="A0AAW0SJY1"/>
<proteinExistence type="predicted"/>
<accession>A0AAW0SJY1</accession>
<protein>
    <submittedName>
        <fullName evidence="1">Uncharacterized protein</fullName>
    </submittedName>
</protein>
<comment type="caution">
    <text evidence="1">The sequence shown here is derived from an EMBL/GenBank/DDBJ whole genome shotgun (WGS) entry which is preliminary data.</text>
</comment>
<reference evidence="1 2" key="1">
    <citation type="submission" date="2023-03" db="EMBL/GenBank/DDBJ databases">
        <title>High-quality genome of Scylla paramamosain provides insights in environmental adaptation.</title>
        <authorList>
            <person name="Zhang L."/>
        </authorList>
    </citation>
    <scope>NUCLEOTIDE SEQUENCE [LARGE SCALE GENOMIC DNA]</scope>
    <source>
        <strain evidence="1">LZ_2023a</strain>
        <tissue evidence="1">Muscle</tissue>
    </source>
</reference>
<keyword evidence="2" id="KW-1185">Reference proteome</keyword>
<sequence>MSRPDITCTRQKAVTAEGSPIMDKCLVCKDVARPRQLPLFAPPLGDSVSREARRHVIGQPGRGSSLTGVRLGQRPVLPDRVAKTLPTAGKDKGLICSEADAGRVWERRPPPLPPTSWRVVAAQVKVYCFTSVRGCWNKWGKRSVLCFEKQTSPR</sequence>
<name>A0AAW0SJY1_SCYPA</name>
<organism evidence="1 2">
    <name type="scientific">Scylla paramamosain</name>
    <name type="common">Mud crab</name>
    <dbReference type="NCBI Taxonomy" id="85552"/>
    <lineage>
        <taxon>Eukaryota</taxon>
        <taxon>Metazoa</taxon>
        <taxon>Ecdysozoa</taxon>
        <taxon>Arthropoda</taxon>
        <taxon>Crustacea</taxon>
        <taxon>Multicrustacea</taxon>
        <taxon>Malacostraca</taxon>
        <taxon>Eumalacostraca</taxon>
        <taxon>Eucarida</taxon>
        <taxon>Decapoda</taxon>
        <taxon>Pleocyemata</taxon>
        <taxon>Brachyura</taxon>
        <taxon>Eubrachyura</taxon>
        <taxon>Portunoidea</taxon>
        <taxon>Portunidae</taxon>
        <taxon>Portuninae</taxon>
        <taxon>Scylla</taxon>
    </lineage>
</organism>
<evidence type="ECO:0000313" key="1">
    <source>
        <dbReference type="EMBL" id="KAK8375204.1"/>
    </source>
</evidence>
<gene>
    <name evidence="1" type="ORF">O3P69_007849</name>
</gene>
<evidence type="ECO:0000313" key="2">
    <source>
        <dbReference type="Proteomes" id="UP001487740"/>
    </source>
</evidence>
<dbReference type="Proteomes" id="UP001487740">
    <property type="component" value="Unassembled WGS sequence"/>
</dbReference>